<feature type="domain" description="Activator of Hsp90 ATPase homologue 1/2-like C-terminal" evidence="2">
    <location>
        <begin position="21"/>
        <end position="138"/>
    </location>
</feature>
<keyword evidence="4" id="KW-1185">Reference proteome</keyword>
<proteinExistence type="inferred from homology"/>
<dbReference type="Proteomes" id="UP001206483">
    <property type="component" value="Unassembled WGS sequence"/>
</dbReference>
<accession>A0ABT1IZI3</accession>
<evidence type="ECO:0000259" key="2">
    <source>
        <dbReference type="Pfam" id="PF08327"/>
    </source>
</evidence>
<name>A0ABT1IZI3_9ACTN</name>
<dbReference type="Pfam" id="PF08327">
    <property type="entry name" value="AHSA1"/>
    <property type="match status" value="1"/>
</dbReference>
<gene>
    <name evidence="3" type="ORF">FHR36_003074</name>
</gene>
<dbReference type="Gene3D" id="3.30.530.20">
    <property type="match status" value="1"/>
</dbReference>
<dbReference type="CDD" id="cd07814">
    <property type="entry name" value="SRPBCC_CalC_Aha1-like"/>
    <property type="match status" value="1"/>
</dbReference>
<comment type="caution">
    <text evidence="3">The sequence shown here is derived from an EMBL/GenBank/DDBJ whole genome shotgun (WGS) entry which is preliminary data.</text>
</comment>
<dbReference type="EMBL" id="JAMZDX010000003">
    <property type="protein sequence ID" value="MCP2309941.1"/>
    <property type="molecule type" value="Genomic_DNA"/>
</dbReference>
<reference evidence="3 4" key="1">
    <citation type="submission" date="2022-06" db="EMBL/GenBank/DDBJ databases">
        <title>Sequencing the genomes of 1000 actinobacteria strains.</title>
        <authorList>
            <person name="Klenk H.-P."/>
        </authorList>
    </citation>
    <scope>NUCLEOTIDE SEQUENCE [LARGE SCALE GENOMIC DNA]</scope>
    <source>
        <strain evidence="3 4">DSM 41656</strain>
    </source>
</reference>
<dbReference type="InterPro" id="IPR013538">
    <property type="entry name" value="ASHA1/2-like_C"/>
</dbReference>
<dbReference type="SUPFAM" id="SSF55961">
    <property type="entry name" value="Bet v1-like"/>
    <property type="match status" value="1"/>
</dbReference>
<evidence type="ECO:0000256" key="1">
    <source>
        <dbReference type="ARBA" id="ARBA00006817"/>
    </source>
</evidence>
<evidence type="ECO:0000313" key="3">
    <source>
        <dbReference type="EMBL" id="MCP2309941.1"/>
    </source>
</evidence>
<organism evidence="3 4">
    <name type="scientific">Kitasatospora paracochleata</name>
    <dbReference type="NCBI Taxonomy" id="58354"/>
    <lineage>
        <taxon>Bacteria</taxon>
        <taxon>Bacillati</taxon>
        <taxon>Actinomycetota</taxon>
        <taxon>Actinomycetes</taxon>
        <taxon>Kitasatosporales</taxon>
        <taxon>Streptomycetaceae</taxon>
        <taxon>Kitasatospora</taxon>
    </lineage>
</organism>
<dbReference type="RefSeq" id="WP_253797648.1">
    <property type="nucleotide sequence ID" value="NZ_BAAAUB010000132.1"/>
</dbReference>
<protein>
    <submittedName>
        <fullName evidence="3">Uncharacterized protein YndB with AHSA1/START domain</fullName>
    </submittedName>
</protein>
<comment type="similarity">
    <text evidence="1">Belongs to the AHA1 family.</text>
</comment>
<sequence>MTDSPDSPDSPAIHLDVFLPHPPARVWHALTDPEQHARWWAAGDVRAEVGHRFTLDMGPWGQQPCMVLAVEPERMLRYSFAEGSLDTTLTWRLAPEGEGTRLFLEHAGFDLASPLGRTALEGMGRGWPDVLDRLGRVLAG</sequence>
<evidence type="ECO:0000313" key="4">
    <source>
        <dbReference type="Proteomes" id="UP001206483"/>
    </source>
</evidence>
<dbReference type="InterPro" id="IPR023393">
    <property type="entry name" value="START-like_dom_sf"/>
</dbReference>